<feature type="compositionally biased region" description="Basic and acidic residues" evidence="1">
    <location>
        <begin position="14"/>
        <end position="23"/>
    </location>
</feature>
<evidence type="ECO:0000313" key="3">
    <source>
        <dbReference type="Proteomes" id="UP001604277"/>
    </source>
</evidence>
<reference evidence="3" key="1">
    <citation type="submission" date="2024-07" db="EMBL/GenBank/DDBJ databases">
        <title>Two chromosome-level genome assemblies of Korean endemic species Abeliophyllum distichum and Forsythia ovata (Oleaceae).</title>
        <authorList>
            <person name="Jang H."/>
        </authorList>
    </citation>
    <scope>NUCLEOTIDE SEQUENCE [LARGE SCALE GENOMIC DNA]</scope>
</reference>
<organism evidence="2 3">
    <name type="scientific">Forsythia ovata</name>
    <dbReference type="NCBI Taxonomy" id="205694"/>
    <lineage>
        <taxon>Eukaryota</taxon>
        <taxon>Viridiplantae</taxon>
        <taxon>Streptophyta</taxon>
        <taxon>Embryophyta</taxon>
        <taxon>Tracheophyta</taxon>
        <taxon>Spermatophyta</taxon>
        <taxon>Magnoliopsida</taxon>
        <taxon>eudicotyledons</taxon>
        <taxon>Gunneridae</taxon>
        <taxon>Pentapetalae</taxon>
        <taxon>asterids</taxon>
        <taxon>lamiids</taxon>
        <taxon>Lamiales</taxon>
        <taxon>Oleaceae</taxon>
        <taxon>Forsythieae</taxon>
        <taxon>Forsythia</taxon>
    </lineage>
</organism>
<evidence type="ECO:0000313" key="2">
    <source>
        <dbReference type="EMBL" id="KAL2521961.1"/>
    </source>
</evidence>
<proteinExistence type="predicted"/>
<keyword evidence="3" id="KW-1185">Reference proteome</keyword>
<evidence type="ECO:0000256" key="1">
    <source>
        <dbReference type="SAM" id="MobiDB-lite"/>
    </source>
</evidence>
<gene>
    <name evidence="2" type="ORF">Fot_25884</name>
</gene>
<comment type="caution">
    <text evidence="2">The sequence shown here is derived from an EMBL/GenBank/DDBJ whole genome shotgun (WGS) entry which is preliminary data.</text>
</comment>
<name>A0ABD1UAF7_9LAMI</name>
<dbReference type="Proteomes" id="UP001604277">
    <property type="component" value="Unassembled WGS sequence"/>
</dbReference>
<sequence length="212" mass="24403">MDSGSGSNSQISNPKEESKRPQEELSQTNNSPDQEHGEKWSKEMALEKKVQEAQAESSALRVANARILLDNLKMSRELENRRCPTCTKSSSLERLQLENAILREEVLMLNEWSPQAARLPKKLGWEPHSRSHSSILMRYKEQMRSTRHAKISVDDPQKILPKPLKFQVCHEINNLSLISDNPLTMKSIRNFIDFLGQFFITCEMMIEYQCGT</sequence>
<dbReference type="EMBL" id="JBFOLJ010000007">
    <property type="protein sequence ID" value="KAL2521961.1"/>
    <property type="molecule type" value="Genomic_DNA"/>
</dbReference>
<feature type="region of interest" description="Disordered" evidence="1">
    <location>
        <begin position="1"/>
        <end position="52"/>
    </location>
</feature>
<feature type="compositionally biased region" description="Polar residues" evidence="1">
    <location>
        <begin position="1"/>
        <end position="13"/>
    </location>
</feature>
<accession>A0ABD1UAF7</accession>
<feature type="compositionally biased region" description="Basic and acidic residues" evidence="1">
    <location>
        <begin position="33"/>
        <end position="51"/>
    </location>
</feature>
<protein>
    <submittedName>
        <fullName evidence="2">Uncharacterized protein</fullName>
    </submittedName>
</protein>
<dbReference type="AlphaFoldDB" id="A0ABD1UAF7"/>